<dbReference type="InterPro" id="IPR050707">
    <property type="entry name" value="HTH_MetabolicPath_Reg"/>
</dbReference>
<evidence type="ECO:0000256" key="2">
    <source>
        <dbReference type="ARBA" id="ARBA00023125"/>
    </source>
</evidence>
<feature type="domain" description="HTH iclR-type" evidence="4">
    <location>
        <begin position="2"/>
        <end position="63"/>
    </location>
</feature>
<dbReference type="InterPro" id="IPR029016">
    <property type="entry name" value="GAF-like_dom_sf"/>
</dbReference>
<feature type="domain" description="IclR-ED" evidence="5">
    <location>
        <begin position="64"/>
        <end position="244"/>
    </location>
</feature>
<dbReference type="PANTHER" id="PTHR30136:SF24">
    <property type="entry name" value="HTH-TYPE TRANSCRIPTIONAL REPRESSOR ALLR"/>
    <property type="match status" value="1"/>
</dbReference>
<evidence type="ECO:0000256" key="3">
    <source>
        <dbReference type="ARBA" id="ARBA00023163"/>
    </source>
</evidence>
<dbReference type="InterPro" id="IPR014757">
    <property type="entry name" value="Tscrpt_reg_IclR_C"/>
</dbReference>
<keyword evidence="2" id="KW-0238">DNA-binding</keyword>
<evidence type="ECO:0000259" key="5">
    <source>
        <dbReference type="PROSITE" id="PS51078"/>
    </source>
</evidence>
<evidence type="ECO:0000259" key="4">
    <source>
        <dbReference type="PROSITE" id="PS51077"/>
    </source>
</evidence>
<proteinExistence type="predicted"/>
<evidence type="ECO:0000256" key="1">
    <source>
        <dbReference type="ARBA" id="ARBA00023015"/>
    </source>
</evidence>
<reference evidence="7" key="1">
    <citation type="journal article" date="2019" name="Int. J. Syst. Evol. Microbiol.">
        <title>The Global Catalogue of Microorganisms (GCM) 10K type strain sequencing project: providing services to taxonomists for standard genome sequencing and annotation.</title>
        <authorList>
            <consortium name="The Broad Institute Genomics Platform"/>
            <consortium name="The Broad Institute Genome Sequencing Center for Infectious Disease"/>
            <person name="Wu L."/>
            <person name="Ma J."/>
        </authorList>
    </citation>
    <scope>NUCLEOTIDE SEQUENCE [LARGE SCALE GENOMIC DNA]</scope>
    <source>
        <strain evidence="7">CGMCC 4.7643</strain>
    </source>
</reference>
<keyword evidence="1" id="KW-0805">Transcription regulation</keyword>
<dbReference type="Pfam" id="PF09339">
    <property type="entry name" value="HTH_IclR"/>
    <property type="match status" value="1"/>
</dbReference>
<dbReference type="SUPFAM" id="SSF46785">
    <property type="entry name" value="Winged helix' DNA-binding domain"/>
    <property type="match status" value="1"/>
</dbReference>
<accession>A0ABW5GP06</accession>
<dbReference type="PROSITE" id="PS51077">
    <property type="entry name" value="HTH_ICLR"/>
    <property type="match status" value="1"/>
</dbReference>
<keyword evidence="3" id="KW-0804">Transcription</keyword>
<dbReference type="PANTHER" id="PTHR30136">
    <property type="entry name" value="HELIX-TURN-HELIX TRANSCRIPTIONAL REGULATOR, ICLR FAMILY"/>
    <property type="match status" value="1"/>
</dbReference>
<dbReference type="Gene3D" id="3.30.450.40">
    <property type="match status" value="1"/>
</dbReference>
<dbReference type="Gene3D" id="1.10.10.10">
    <property type="entry name" value="Winged helix-like DNA-binding domain superfamily/Winged helix DNA-binding domain"/>
    <property type="match status" value="1"/>
</dbReference>
<dbReference type="Proteomes" id="UP001597419">
    <property type="component" value="Unassembled WGS sequence"/>
</dbReference>
<evidence type="ECO:0000313" key="7">
    <source>
        <dbReference type="Proteomes" id="UP001597419"/>
    </source>
</evidence>
<dbReference type="SUPFAM" id="SSF55781">
    <property type="entry name" value="GAF domain-like"/>
    <property type="match status" value="1"/>
</dbReference>
<dbReference type="Pfam" id="PF01614">
    <property type="entry name" value="IclR_C"/>
    <property type="match status" value="1"/>
</dbReference>
<gene>
    <name evidence="6" type="ORF">ACFSYJ_28580</name>
</gene>
<protein>
    <submittedName>
        <fullName evidence="6">IclR family transcriptional regulator</fullName>
    </submittedName>
</protein>
<evidence type="ECO:0000313" key="6">
    <source>
        <dbReference type="EMBL" id="MFD2462598.1"/>
    </source>
</evidence>
<dbReference type="RefSeq" id="WP_345403687.1">
    <property type="nucleotide sequence ID" value="NZ_BAABHG010000015.1"/>
</dbReference>
<dbReference type="InterPro" id="IPR036388">
    <property type="entry name" value="WH-like_DNA-bd_sf"/>
</dbReference>
<dbReference type="InterPro" id="IPR005471">
    <property type="entry name" value="Tscrpt_reg_IclR_N"/>
</dbReference>
<dbReference type="PROSITE" id="PS51078">
    <property type="entry name" value="ICLR_ED"/>
    <property type="match status" value="1"/>
</dbReference>
<sequence length="256" mass="27195">MIQSVDRAMRILGVLRSSRRLSLSELAGRLELAPSTVHGIVKTLQAHGYVLQDRASAHYRLGPGALKLGNVYLDTLELRSRAVSWAAELTRGTGYATRTGVPLPGEVLIVHHEPRPDGSRQMPEVGITIPAHACALGKAILAFSPEATDCAGELRSMTRDTVTTPERLRAQLDEVREQAVATEREEAVIGECGLAAPVFDGYDTVVGALGVVVPAPDWPAGDAYETVAGAVRGAARAISRELGATRWPVPPDPGQG</sequence>
<dbReference type="EMBL" id="JBHUKU010000017">
    <property type="protein sequence ID" value="MFD2462598.1"/>
    <property type="molecule type" value="Genomic_DNA"/>
</dbReference>
<dbReference type="SMART" id="SM00346">
    <property type="entry name" value="HTH_ICLR"/>
    <property type="match status" value="1"/>
</dbReference>
<comment type="caution">
    <text evidence="6">The sequence shown here is derived from an EMBL/GenBank/DDBJ whole genome shotgun (WGS) entry which is preliminary data.</text>
</comment>
<dbReference type="InterPro" id="IPR036390">
    <property type="entry name" value="WH_DNA-bd_sf"/>
</dbReference>
<keyword evidence="7" id="KW-1185">Reference proteome</keyword>
<organism evidence="6 7">
    <name type="scientific">Amycolatopsis samaneae</name>
    <dbReference type="NCBI Taxonomy" id="664691"/>
    <lineage>
        <taxon>Bacteria</taxon>
        <taxon>Bacillati</taxon>
        <taxon>Actinomycetota</taxon>
        <taxon>Actinomycetes</taxon>
        <taxon>Pseudonocardiales</taxon>
        <taxon>Pseudonocardiaceae</taxon>
        <taxon>Amycolatopsis</taxon>
    </lineage>
</organism>
<name>A0ABW5GP06_9PSEU</name>